<reference evidence="1" key="1">
    <citation type="submission" date="2014-09" db="EMBL/GenBank/DDBJ databases">
        <authorList>
            <person name="Magalhaes I.L.F."/>
            <person name="Oliveira U."/>
            <person name="Santos F.R."/>
            <person name="Vidigal T.H.D.A."/>
            <person name="Brescovit A.D."/>
            <person name="Santos A.J."/>
        </authorList>
    </citation>
    <scope>NUCLEOTIDE SEQUENCE</scope>
    <source>
        <tissue evidence="1">Shoot tissue taken approximately 20 cm above the soil surface</tissue>
    </source>
</reference>
<dbReference type="EMBL" id="GBRH01242704">
    <property type="protein sequence ID" value="JAD55191.1"/>
    <property type="molecule type" value="Transcribed_RNA"/>
</dbReference>
<sequence length="17" mass="1933">MDHAGYDKLNPTTLFIP</sequence>
<name>A0A0A9AVQ3_ARUDO</name>
<accession>A0A0A9AVQ3</accession>
<evidence type="ECO:0000313" key="1">
    <source>
        <dbReference type="EMBL" id="JAD55191.1"/>
    </source>
</evidence>
<organism evidence="1">
    <name type="scientific">Arundo donax</name>
    <name type="common">Giant reed</name>
    <name type="synonym">Donax arundinaceus</name>
    <dbReference type="NCBI Taxonomy" id="35708"/>
    <lineage>
        <taxon>Eukaryota</taxon>
        <taxon>Viridiplantae</taxon>
        <taxon>Streptophyta</taxon>
        <taxon>Embryophyta</taxon>
        <taxon>Tracheophyta</taxon>
        <taxon>Spermatophyta</taxon>
        <taxon>Magnoliopsida</taxon>
        <taxon>Liliopsida</taxon>
        <taxon>Poales</taxon>
        <taxon>Poaceae</taxon>
        <taxon>PACMAD clade</taxon>
        <taxon>Arundinoideae</taxon>
        <taxon>Arundineae</taxon>
        <taxon>Arundo</taxon>
    </lineage>
</organism>
<protein>
    <submittedName>
        <fullName evidence="1">Uncharacterized protein</fullName>
    </submittedName>
</protein>
<reference evidence="1" key="2">
    <citation type="journal article" date="2015" name="Data Brief">
        <title>Shoot transcriptome of the giant reed, Arundo donax.</title>
        <authorList>
            <person name="Barrero R.A."/>
            <person name="Guerrero F.D."/>
            <person name="Moolhuijzen P."/>
            <person name="Goolsby J.A."/>
            <person name="Tidwell J."/>
            <person name="Bellgard S.E."/>
            <person name="Bellgard M.I."/>
        </authorList>
    </citation>
    <scope>NUCLEOTIDE SEQUENCE</scope>
    <source>
        <tissue evidence="1">Shoot tissue taken approximately 20 cm above the soil surface</tissue>
    </source>
</reference>
<proteinExistence type="predicted"/>
<dbReference type="AlphaFoldDB" id="A0A0A9AVQ3"/>